<evidence type="ECO:0000313" key="6">
    <source>
        <dbReference type="Proteomes" id="UP000318041"/>
    </source>
</evidence>
<keyword evidence="1 5" id="KW-0808">Transferase</keyword>
<dbReference type="RefSeq" id="WP_032576640.1">
    <property type="nucleotide sequence ID" value="NZ_BAABYZ010000001.1"/>
</dbReference>
<proteinExistence type="predicted"/>
<dbReference type="AlphaFoldDB" id="A0A5C6L4Z1"/>
<evidence type="ECO:0000259" key="3">
    <source>
        <dbReference type="Pfam" id="PF13439"/>
    </source>
</evidence>
<protein>
    <submittedName>
        <fullName evidence="5">Glycosyltransferase</fullName>
    </submittedName>
</protein>
<dbReference type="Gene3D" id="3.40.50.2000">
    <property type="entry name" value="Glycogen Phosphorylase B"/>
    <property type="match status" value="2"/>
</dbReference>
<dbReference type="InterPro" id="IPR001296">
    <property type="entry name" value="Glyco_trans_1"/>
</dbReference>
<evidence type="ECO:0000313" key="7">
    <source>
        <dbReference type="Proteomes" id="UP000460666"/>
    </source>
</evidence>
<dbReference type="PANTHER" id="PTHR46401">
    <property type="entry name" value="GLYCOSYLTRANSFERASE WBBK-RELATED"/>
    <property type="match status" value="1"/>
</dbReference>
<reference evidence="4 7" key="1">
    <citation type="journal article" date="2019" name="Nat. Med.">
        <title>A library of human gut bacterial isolates paired with longitudinal multiomics data enables mechanistic microbiome research.</title>
        <authorList>
            <person name="Poyet M."/>
            <person name="Groussin M."/>
            <person name="Gibbons S.M."/>
            <person name="Avila-Pacheco J."/>
            <person name="Jiang X."/>
            <person name="Kearney S.M."/>
            <person name="Perrotta A.R."/>
            <person name="Berdy B."/>
            <person name="Zhao S."/>
            <person name="Lieberman T.D."/>
            <person name="Swanson P.K."/>
            <person name="Smith M."/>
            <person name="Roesemann S."/>
            <person name="Alexander J.E."/>
            <person name="Rich S.A."/>
            <person name="Livny J."/>
            <person name="Vlamakis H."/>
            <person name="Clish C."/>
            <person name="Bullock K."/>
            <person name="Deik A."/>
            <person name="Scott J."/>
            <person name="Pierce K.A."/>
            <person name="Xavier R.J."/>
            <person name="Alm E.J."/>
        </authorList>
    </citation>
    <scope>NUCLEOTIDE SEQUENCE [LARGE SCALE GENOMIC DNA]</scope>
    <source>
        <strain evidence="4 7">BIOML-A46</strain>
    </source>
</reference>
<dbReference type="Proteomes" id="UP000460666">
    <property type="component" value="Unassembled WGS sequence"/>
</dbReference>
<dbReference type="PANTHER" id="PTHR46401:SF2">
    <property type="entry name" value="GLYCOSYLTRANSFERASE WBBK-RELATED"/>
    <property type="match status" value="1"/>
</dbReference>
<dbReference type="GO" id="GO:0016757">
    <property type="term" value="F:glycosyltransferase activity"/>
    <property type="evidence" value="ECO:0007669"/>
    <property type="project" value="InterPro"/>
</dbReference>
<dbReference type="EMBL" id="VOHY01000011">
    <property type="protein sequence ID" value="TWV72087.1"/>
    <property type="molecule type" value="Genomic_DNA"/>
</dbReference>
<dbReference type="Pfam" id="PF13439">
    <property type="entry name" value="Glyco_transf_4"/>
    <property type="match status" value="1"/>
</dbReference>
<dbReference type="Proteomes" id="UP000318041">
    <property type="component" value="Unassembled WGS sequence"/>
</dbReference>
<dbReference type="SUPFAM" id="SSF53756">
    <property type="entry name" value="UDP-Glycosyltransferase/glycogen phosphorylase"/>
    <property type="match status" value="1"/>
</dbReference>
<evidence type="ECO:0000313" key="5">
    <source>
        <dbReference type="EMBL" id="TWV72087.1"/>
    </source>
</evidence>
<name>A0A5C6L4Z1_BACFG</name>
<organism evidence="5 6">
    <name type="scientific">Bacteroides fragilis</name>
    <dbReference type="NCBI Taxonomy" id="817"/>
    <lineage>
        <taxon>Bacteria</taxon>
        <taxon>Pseudomonadati</taxon>
        <taxon>Bacteroidota</taxon>
        <taxon>Bacteroidia</taxon>
        <taxon>Bacteroidales</taxon>
        <taxon>Bacteroidaceae</taxon>
        <taxon>Bacteroides</taxon>
    </lineage>
</organism>
<evidence type="ECO:0000313" key="4">
    <source>
        <dbReference type="EMBL" id="KAA5001769.1"/>
    </source>
</evidence>
<gene>
    <name evidence="4" type="ORF">F2Z89_00200</name>
    <name evidence="5" type="ORF">FSA08_13775</name>
</gene>
<dbReference type="InterPro" id="IPR028098">
    <property type="entry name" value="Glyco_trans_4-like_N"/>
</dbReference>
<dbReference type="Pfam" id="PF00534">
    <property type="entry name" value="Glycos_transf_1"/>
    <property type="match status" value="1"/>
</dbReference>
<reference evidence="5 6" key="2">
    <citation type="submission" date="2019-08" db="EMBL/GenBank/DDBJ databases">
        <title>Genome sequencing of Bacteroides fragilis Sample_iSURF_9.</title>
        <authorList>
            <person name="Chandler J.E."/>
            <person name="Ruoff K.L."/>
            <person name="Price C.E."/>
            <person name="Valls R.A."/>
            <person name="O'Toole G.A."/>
        </authorList>
    </citation>
    <scope>NUCLEOTIDE SEQUENCE [LARGE SCALE GENOMIC DNA]</scope>
    <source>
        <strain evidence="5 6">CFPLTA004_1B</strain>
    </source>
</reference>
<feature type="domain" description="Glycosyltransferase subfamily 4-like N-terminal" evidence="3">
    <location>
        <begin position="65"/>
        <end position="217"/>
    </location>
</feature>
<dbReference type="EMBL" id="VWCJ01000001">
    <property type="protein sequence ID" value="KAA5001769.1"/>
    <property type="molecule type" value="Genomic_DNA"/>
</dbReference>
<sequence length="401" mass="45797">MFILLQINVVANSGSTGRVTEGIAEILTSNDWICYTAFGRWANSSITHLYRIGNKWSVYSHYLISRIFDMHGLASIYATKRLIGEIKKINPDLIHLHNIHGYYINYPLLFGFLSETNIPVVWTLHDCWSYTGHCVHYTNVNCSKWKRGCYNCPNLQDYPGALLCDHSKKNYQIKKKSFTSLKNLTIVTVSQWLANEVKQSFLCNYPIRVIHNGVDINVFRPVGDKAKLKYNMENHFLILGVATVWNVRKGLSDFIKLAENLSSDDRVILVGLSQKQISQLPPNIIGLQKTENVEELVNLYSSADLFMNFSVEETFGLTTVESMACGTPALVYNSTACPEIVTEETGFIIEPHSIDEALNVIKHIKSVGKQYYADNCRSYVLKKFRKEDKYKEYVALYQELL</sequence>
<evidence type="ECO:0000256" key="1">
    <source>
        <dbReference type="ARBA" id="ARBA00022679"/>
    </source>
</evidence>
<accession>A0A5C6L4Z1</accession>
<evidence type="ECO:0000259" key="2">
    <source>
        <dbReference type="Pfam" id="PF00534"/>
    </source>
</evidence>
<comment type="caution">
    <text evidence="5">The sequence shown here is derived from an EMBL/GenBank/DDBJ whole genome shotgun (WGS) entry which is preliminary data.</text>
</comment>
<feature type="domain" description="Glycosyl transferase family 1" evidence="2">
    <location>
        <begin position="247"/>
        <end position="364"/>
    </location>
</feature>
<dbReference type="GO" id="GO:0009103">
    <property type="term" value="P:lipopolysaccharide biosynthetic process"/>
    <property type="evidence" value="ECO:0007669"/>
    <property type="project" value="TreeGrafter"/>
</dbReference>